<evidence type="ECO:0000259" key="3">
    <source>
        <dbReference type="PROSITE" id="PS50006"/>
    </source>
</evidence>
<evidence type="ECO:0000256" key="1">
    <source>
        <dbReference type="SAM" id="MobiDB-lite"/>
    </source>
</evidence>
<feature type="compositionally biased region" description="Basic and acidic residues" evidence="1">
    <location>
        <begin position="381"/>
        <end position="399"/>
    </location>
</feature>
<dbReference type="Proteomes" id="UP000654075">
    <property type="component" value="Unassembled WGS sequence"/>
</dbReference>
<dbReference type="SUPFAM" id="SSF49879">
    <property type="entry name" value="SMAD/FHA domain"/>
    <property type="match status" value="1"/>
</dbReference>
<proteinExistence type="predicted"/>
<accession>A0A813HY38</accession>
<evidence type="ECO:0000313" key="5">
    <source>
        <dbReference type="Proteomes" id="UP000654075"/>
    </source>
</evidence>
<reference evidence="4" key="1">
    <citation type="submission" date="2021-02" db="EMBL/GenBank/DDBJ databases">
        <authorList>
            <person name="Dougan E. K."/>
            <person name="Rhodes N."/>
            <person name="Thang M."/>
            <person name="Chan C."/>
        </authorList>
    </citation>
    <scope>NUCLEOTIDE SEQUENCE</scope>
</reference>
<feature type="region of interest" description="Disordered" evidence="1">
    <location>
        <begin position="333"/>
        <end position="422"/>
    </location>
</feature>
<dbReference type="Gene3D" id="2.60.200.20">
    <property type="match status" value="1"/>
</dbReference>
<dbReference type="EMBL" id="CAJNNV010033166">
    <property type="protein sequence ID" value="CAE8642494.1"/>
    <property type="molecule type" value="Genomic_DNA"/>
</dbReference>
<keyword evidence="2" id="KW-0812">Transmembrane</keyword>
<dbReference type="InterPro" id="IPR000253">
    <property type="entry name" value="FHA_dom"/>
</dbReference>
<organism evidence="4 5">
    <name type="scientific">Polarella glacialis</name>
    <name type="common">Dinoflagellate</name>
    <dbReference type="NCBI Taxonomy" id="89957"/>
    <lineage>
        <taxon>Eukaryota</taxon>
        <taxon>Sar</taxon>
        <taxon>Alveolata</taxon>
        <taxon>Dinophyceae</taxon>
        <taxon>Suessiales</taxon>
        <taxon>Suessiaceae</taxon>
        <taxon>Polarella</taxon>
    </lineage>
</organism>
<comment type="caution">
    <text evidence="4">The sequence shown here is derived from an EMBL/GenBank/DDBJ whole genome shotgun (WGS) entry which is preliminary data.</text>
</comment>
<keyword evidence="2" id="KW-0472">Membrane</keyword>
<feature type="compositionally biased region" description="Acidic residues" evidence="1">
    <location>
        <begin position="23"/>
        <end position="40"/>
    </location>
</feature>
<dbReference type="AlphaFoldDB" id="A0A813HY38"/>
<protein>
    <recommendedName>
        <fullName evidence="3">FHA domain-containing protein</fullName>
    </recommendedName>
</protein>
<dbReference type="CDD" id="cd00060">
    <property type="entry name" value="FHA"/>
    <property type="match status" value="1"/>
</dbReference>
<gene>
    <name evidence="4" type="ORF">PGLA1383_LOCUS56970</name>
</gene>
<keyword evidence="2" id="KW-1133">Transmembrane helix</keyword>
<name>A0A813HY38_POLGL</name>
<dbReference type="PROSITE" id="PS50006">
    <property type="entry name" value="FHA_DOMAIN"/>
    <property type="match status" value="1"/>
</dbReference>
<evidence type="ECO:0000256" key="2">
    <source>
        <dbReference type="SAM" id="Phobius"/>
    </source>
</evidence>
<evidence type="ECO:0000313" key="4">
    <source>
        <dbReference type="EMBL" id="CAE8642494.1"/>
    </source>
</evidence>
<feature type="domain" description="FHA" evidence="3">
    <location>
        <begin position="244"/>
        <end position="300"/>
    </location>
</feature>
<dbReference type="InterPro" id="IPR008984">
    <property type="entry name" value="SMAD_FHA_dom_sf"/>
</dbReference>
<dbReference type="OMA" id="QLFSWDQ"/>
<feature type="region of interest" description="Disordered" evidence="1">
    <location>
        <begin position="1"/>
        <end position="54"/>
    </location>
</feature>
<feature type="transmembrane region" description="Helical" evidence="2">
    <location>
        <begin position="522"/>
        <end position="541"/>
    </location>
</feature>
<sequence length="546" mass="58275">MVRMKSCHGSEFTPLFGARACSDDEENASDEEDADCEEGSAEGSSDAGFDEDEIDPLEDINGAFADAKDRWKIDGETLKGFYLHSPTGQLFSWDQAKGVLYEYNRQSGECVPIWAAGNPQLSAEIWAVLPLPPTDPASLQCGQNVQSGKFLCILHISRARAAERAAVASSDFCIRLGLDGRALTMLQTLPPQGQAYVLRTFCAPARDASGALCRQIKNLQRLGDQNPWASAIESATVRVPTTGAVLGRCVPEIAALCWHDSDPVSAAHCRIACVEGEFSVCDLGSTQDVEDGTLFDGRRLGSAWAALRNGTNLDLGPVRVTVELKPVQASLPENLPKEISASQSGHDAKRPAPQRGGWRSAKRPCTAGAGAKGDVQAAQAPEEKTAALLEGERSFESRRPASGASRGALASSHRAAGVNDCGPSASVVPRLSRLASPAPFPRALASPAPFPRALDKRAIREAMKLALEEDDEESCCHGSGAVCRNLVRCITADDQSRQWSGGLPDRPQSTPAGTLLFFVKELPFLLLLLSLLFAVVVVTELQTTIL</sequence>
<keyword evidence="5" id="KW-1185">Reference proteome</keyword>
<feature type="compositionally biased region" description="Low complexity" evidence="1">
    <location>
        <begin position="400"/>
        <end position="417"/>
    </location>
</feature>
<dbReference type="OrthoDB" id="435708at2759"/>